<reference evidence="7" key="1">
    <citation type="journal article" date="2021" name="PeerJ">
        <title>Extensive microbial diversity within the chicken gut microbiome revealed by metagenomics and culture.</title>
        <authorList>
            <person name="Gilroy R."/>
            <person name="Ravi A."/>
            <person name="Getino M."/>
            <person name="Pursley I."/>
            <person name="Horton D.L."/>
            <person name="Alikhan N.F."/>
            <person name="Baker D."/>
            <person name="Gharbi K."/>
            <person name="Hall N."/>
            <person name="Watson M."/>
            <person name="Adriaenssens E.M."/>
            <person name="Foster-Nyarko E."/>
            <person name="Jarju S."/>
            <person name="Secka A."/>
            <person name="Antonio M."/>
            <person name="Oren A."/>
            <person name="Chaudhuri R.R."/>
            <person name="La Ragione R."/>
            <person name="Hildebrand F."/>
            <person name="Pallen M.J."/>
        </authorList>
    </citation>
    <scope>NUCLEOTIDE SEQUENCE</scope>
    <source>
        <strain evidence="7">CHK188-5543</strain>
    </source>
</reference>
<dbReference type="SUPFAM" id="SSF55785">
    <property type="entry name" value="PYP-like sensor domain (PAS domain)"/>
    <property type="match status" value="1"/>
</dbReference>
<dbReference type="CDD" id="cd00009">
    <property type="entry name" value="AAA"/>
    <property type="match status" value="1"/>
</dbReference>
<dbReference type="Pfam" id="PF00158">
    <property type="entry name" value="Sigma54_activat"/>
    <property type="match status" value="1"/>
</dbReference>
<dbReference type="InterPro" id="IPR035965">
    <property type="entry name" value="PAS-like_dom_sf"/>
</dbReference>
<dbReference type="SUPFAM" id="SSF52540">
    <property type="entry name" value="P-loop containing nucleoside triphosphate hydrolases"/>
    <property type="match status" value="1"/>
</dbReference>
<dbReference type="GO" id="GO:0003677">
    <property type="term" value="F:DNA binding"/>
    <property type="evidence" value="ECO:0007669"/>
    <property type="project" value="UniProtKB-KW"/>
</dbReference>
<dbReference type="PROSITE" id="PS00675">
    <property type="entry name" value="SIGMA54_INTERACT_1"/>
    <property type="match status" value="1"/>
</dbReference>
<keyword evidence="5" id="KW-0804">Transcription</keyword>
<dbReference type="AlphaFoldDB" id="A0A9D1WSX1"/>
<name>A0A9D1WSX1_9FIRM</name>
<dbReference type="SMART" id="SM00382">
    <property type="entry name" value="AAA"/>
    <property type="match status" value="1"/>
</dbReference>
<keyword evidence="1" id="KW-0547">Nucleotide-binding</keyword>
<dbReference type="PROSITE" id="PS00688">
    <property type="entry name" value="SIGMA54_INTERACT_3"/>
    <property type="match status" value="1"/>
</dbReference>
<reference evidence="7" key="2">
    <citation type="submission" date="2021-04" db="EMBL/GenBank/DDBJ databases">
        <authorList>
            <person name="Gilroy R."/>
        </authorList>
    </citation>
    <scope>NUCLEOTIDE SEQUENCE</scope>
    <source>
        <strain evidence="7">CHK188-5543</strain>
    </source>
</reference>
<proteinExistence type="predicted"/>
<dbReference type="Gene3D" id="3.30.450.20">
    <property type="entry name" value="PAS domain"/>
    <property type="match status" value="1"/>
</dbReference>
<dbReference type="PANTHER" id="PTHR32071">
    <property type="entry name" value="TRANSCRIPTIONAL REGULATORY PROTEIN"/>
    <property type="match status" value="1"/>
</dbReference>
<evidence type="ECO:0000256" key="4">
    <source>
        <dbReference type="ARBA" id="ARBA00023125"/>
    </source>
</evidence>
<sequence>MQHPVELIVENGGAIPEYLEQLAAVFGDAVAVKAYRMDDPAAYGPQHTEVVLTSAMSAAEFPEVRRSLLRGRTVVSLNLSLQRRTLAGLDVFPKGTRIAVVNVTKFMAEEVIAQLCQAGYGHLQFFPYYPGCPPLEGVELAVTPGEPQLIPPWARKSMDLGPRLIDIATIVELADRLDCAYLLRTRRFFDFFARQYTTSAGVSILVEQNEQLAQRLSGLIQLYGEGMVGLDAQGAVFDCNYRAAQLLGIPRDRLLELTAQAFLPQELLDRCRIEQLPATQAFPKAKTPYLLRLQPVTQGLQYQGALAVLEPLEGAEPPRRNPTGGHTAKYRFADICGGSPQLRQTVELARKMARTDAAILLTGESGTGKELFAHAIHNASRRAQGPFVAVNCAALPENLLESELFGYEEGAFTGAKKGGKAGLFELADTGSIFLDEIEGMSPAIQLKLLRVIQEREIMRVGGGRVIPIDVRVISATNQDLAPLMETGRFRRDLYYRVGTLPLNLPPLRRRREDILPLVEQFKGQLGLTFVLTEEARQRLLHYPWPGNIRELRNCVEYLGCQNLPVLDVENLPYPLLHQEELSGLEPQWLRDQVVRALMAGPCGRGQLAERLARMGYPVTQGQLRRQLSELKELGWVESGAGRGGSRLTAQGIAALQNGLK</sequence>
<evidence type="ECO:0000259" key="6">
    <source>
        <dbReference type="PROSITE" id="PS50045"/>
    </source>
</evidence>
<keyword evidence="3" id="KW-0805">Transcription regulation</keyword>
<keyword evidence="4" id="KW-0238">DNA-binding</keyword>
<dbReference type="GO" id="GO:0006355">
    <property type="term" value="P:regulation of DNA-templated transcription"/>
    <property type="evidence" value="ECO:0007669"/>
    <property type="project" value="InterPro"/>
</dbReference>
<evidence type="ECO:0000256" key="3">
    <source>
        <dbReference type="ARBA" id="ARBA00023015"/>
    </source>
</evidence>
<dbReference type="InterPro" id="IPR036390">
    <property type="entry name" value="WH_DNA-bd_sf"/>
</dbReference>
<dbReference type="InterPro" id="IPR003593">
    <property type="entry name" value="AAA+_ATPase"/>
</dbReference>
<dbReference type="Gene3D" id="3.40.50.300">
    <property type="entry name" value="P-loop containing nucleotide triphosphate hydrolases"/>
    <property type="match status" value="1"/>
</dbReference>
<dbReference type="CDD" id="cd00130">
    <property type="entry name" value="PAS"/>
    <property type="match status" value="1"/>
</dbReference>
<feature type="domain" description="Sigma-54 factor interaction" evidence="6">
    <location>
        <begin position="335"/>
        <end position="560"/>
    </location>
</feature>
<dbReference type="SMART" id="SM00091">
    <property type="entry name" value="PAS"/>
    <property type="match status" value="1"/>
</dbReference>
<dbReference type="Gene3D" id="1.10.10.10">
    <property type="entry name" value="Winged helix-like DNA-binding domain superfamily/Winged helix DNA-binding domain"/>
    <property type="match status" value="1"/>
</dbReference>
<dbReference type="EMBL" id="DXES01000198">
    <property type="protein sequence ID" value="HIX66486.1"/>
    <property type="molecule type" value="Genomic_DNA"/>
</dbReference>
<dbReference type="PROSITE" id="PS50045">
    <property type="entry name" value="SIGMA54_INTERACT_4"/>
    <property type="match status" value="1"/>
</dbReference>
<evidence type="ECO:0000256" key="2">
    <source>
        <dbReference type="ARBA" id="ARBA00022840"/>
    </source>
</evidence>
<keyword evidence="2" id="KW-0067">ATP-binding</keyword>
<dbReference type="InterPro" id="IPR025944">
    <property type="entry name" value="Sigma_54_int_dom_CS"/>
</dbReference>
<dbReference type="InterPro" id="IPR025943">
    <property type="entry name" value="Sigma_54_int_dom_ATP-bd_2"/>
</dbReference>
<dbReference type="InterPro" id="IPR002078">
    <property type="entry name" value="Sigma_54_int"/>
</dbReference>
<dbReference type="GO" id="GO:0005524">
    <property type="term" value="F:ATP binding"/>
    <property type="evidence" value="ECO:0007669"/>
    <property type="project" value="UniProtKB-KW"/>
</dbReference>
<dbReference type="InterPro" id="IPR027417">
    <property type="entry name" value="P-loop_NTPase"/>
</dbReference>
<evidence type="ECO:0000256" key="1">
    <source>
        <dbReference type="ARBA" id="ARBA00022741"/>
    </source>
</evidence>
<dbReference type="Pfam" id="PF25601">
    <property type="entry name" value="AAA_lid_14"/>
    <property type="match status" value="1"/>
</dbReference>
<dbReference type="InterPro" id="IPR000014">
    <property type="entry name" value="PAS"/>
</dbReference>
<dbReference type="InterPro" id="IPR025662">
    <property type="entry name" value="Sigma_54_int_dom_ATP-bd_1"/>
</dbReference>
<evidence type="ECO:0000313" key="8">
    <source>
        <dbReference type="Proteomes" id="UP000886800"/>
    </source>
</evidence>
<accession>A0A9D1WSX1</accession>
<dbReference type="FunFam" id="3.40.50.300:FF:000006">
    <property type="entry name" value="DNA-binding transcriptional regulator NtrC"/>
    <property type="match status" value="1"/>
</dbReference>
<dbReference type="InterPro" id="IPR058031">
    <property type="entry name" value="AAA_lid_NorR"/>
</dbReference>
<organism evidence="7 8">
    <name type="scientific">Candidatus Anaerotruncus excrementipullorum</name>
    <dbReference type="NCBI Taxonomy" id="2838465"/>
    <lineage>
        <taxon>Bacteria</taxon>
        <taxon>Bacillati</taxon>
        <taxon>Bacillota</taxon>
        <taxon>Clostridia</taxon>
        <taxon>Eubacteriales</taxon>
        <taxon>Oscillospiraceae</taxon>
        <taxon>Anaerotruncus</taxon>
    </lineage>
</organism>
<dbReference type="InterPro" id="IPR036388">
    <property type="entry name" value="WH-like_DNA-bd_sf"/>
</dbReference>
<dbReference type="Proteomes" id="UP000886800">
    <property type="component" value="Unassembled WGS sequence"/>
</dbReference>
<dbReference type="PROSITE" id="PS00676">
    <property type="entry name" value="SIGMA54_INTERACT_2"/>
    <property type="match status" value="1"/>
</dbReference>
<dbReference type="PANTHER" id="PTHR32071:SF57">
    <property type="entry name" value="C4-DICARBOXYLATE TRANSPORT TRANSCRIPTIONAL REGULATORY PROTEIN DCTD"/>
    <property type="match status" value="1"/>
</dbReference>
<dbReference type="SUPFAM" id="SSF46785">
    <property type="entry name" value="Winged helix' DNA-binding domain"/>
    <property type="match status" value="1"/>
</dbReference>
<comment type="caution">
    <text evidence="7">The sequence shown here is derived from an EMBL/GenBank/DDBJ whole genome shotgun (WGS) entry which is preliminary data.</text>
</comment>
<evidence type="ECO:0000256" key="5">
    <source>
        <dbReference type="ARBA" id="ARBA00023163"/>
    </source>
</evidence>
<dbReference type="Gene3D" id="1.10.8.60">
    <property type="match status" value="1"/>
</dbReference>
<gene>
    <name evidence="7" type="ORF">H9736_09580</name>
</gene>
<evidence type="ECO:0000313" key="7">
    <source>
        <dbReference type="EMBL" id="HIX66486.1"/>
    </source>
</evidence>
<protein>
    <submittedName>
        <fullName evidence="7">Sigma 54-interacting transcriptional regulator</fullName>
    </submittedName>
</protein>